<feature type="compositionally biased region" description="Polar residues" evidence="9">
    <location>
        <begin position="34"/>
        <end position="44"/>
    </location>
</feature>
<dbReference type="InterPro" id="IPR011009">
    <property type="entry name" value="Kinase-like_dom_sf"/>
</dbReference>
<feature type="compositionally biased region" description="Polar residues" evidence="9">
    <location>
        <begin position="59"/>
        <end position="75"/>
    </location>
</feature>
<organism evidence="10 11">
    <name type="scientific">Staurois parvus</name>
    <dbReference type="NCBI Taxonomy" id="386267"/>
    <lineage>
        <taxon>Eukaryota</taxon>
        <taxon>Metazoa</taxon>
        <taxon>Chordata</taxon>
        <taxon>Craniata</taxon>
        <taxon>Vertebrata</taxon>
        <taxon>Euteleostomi</taxon>
        <taxon>Amphibia</taxon>
        <taxon>Batrachia</taxon>
        <taxon>Anura</taxon>
        <taxon>Neobatrachia</taxon>
        <taxon>Ranoidea</taxon>
        <taxon>Ranidae</taxon>
        <taxon>Staurois</taxon>
    </lineage>
</organism>
<evidence type="ECO:0000256" key="7">
    <source>
        <dbReference type="ARBA" id="ARBA00047899"/>
    </source>
</evidence>
<protein>
    <recommendedName>
        <fullName evidence="1">non-specific serine/threonine protein kinase</fullName>
        <ecNumber evidence="1">2.7.11.1</ecNumber>
    </recommendedName>
</protein>
<dbReference type="EC" id="2.7.11.1" evidence="1"/>
<evidence type="ECO:0000256" key="2">
    <source>
        <dbReference type="ARBA" id="ARBA00022527"/>
    </source>
</evidence>
<accession>A0ABN9DI17</accession>
<dbReference type="Proteomes" id="UP001162483">
    <property type="component" value="Unassembled WGS sequence"/>
</dbReference>
<keyword evidence="5" id="KW-0418">Kinase</keyword>
<gene>
    <name evidence="10" type="ORF">SPARVUS_LOCUS7408888</name>
</gene>
<feature type="region of interest" description="Disordered" evidence="9">
    <location>
        <begin position="1"/>
        <end position="144"/>
    </location>
</feature>
<comment type="catalytic activity">
    <reaction evidence="8">
        <text>L-seryl-[protein] + ATP = O-phospho-L-seryl-[protein] + ADP + H(+)</text>
        <dbReference type="Rhea" id="RHEA:17989"/>
        <dbReference type="Rhea" id="RHEA-COMP:9863"/>
        <dbReference type="Rhea" id="RHEA-COMP:11604"/>
        <dbReference type="ChEBI" id="CHEBI:15378"/>
        <dbReference type="ChEBI" id="CHEBI:29999"/>
        <dbReference type="ChEBI" id="CHEBI:30616"/>
        <dbReference type="ChEBI" id="CHEBI:83421"/>
        <dbReference type="ChEBI" id="CHEBI:456216"/>
        <dbReference type="EC" id="2.7.11.1"/>
    </reaction>
</comment>
<dbReference type="SUPFAM" id="SSF56112">
    <property type="entry name" value="Protein kinase-like (PK-like)"/>
    <property type="match status" value="1"/>
</dbReference>
<comment type="catalytic activity">
    <reaction evidence="7">
        <text>L-threonyl-[protein] + ATP = O-phospho-L-threonyl-[protein] + ADP + H(+)</text>
        <dbReference type="Rhea" id="RHEA:46608"/>
        <dbReference type="Rhea" id="RHEA-COMP:11060"/>
        <dbReference type="Rhea" id="RHEA-COMP:11605"/>
        <dbReference type="ChEBI" id="CHEBI:15378"/>
        <dbReference type="ChEBI" id="CHEBI:30013"/>
        <dbReference type="ChEBI" id="CHEBI:30616"/>
        <dbReference type="ChEBI" id="CHEBI:61977"/>
        <dbReference type="ChEBI" id="CHEBI:456216"/>
        <dbReference type="EC" id="2.7.11.1"/>
    </reaction>
</comment>
<keyword evidence="2" id="KW-0723">Serine/threonine-protein kinase</keyword>
<evidence type="ECO:0000256" key="6">
    <source>
        <dbReference type="ARBA" id="ARBA00022840"/>
    </source>
</evidence>
<dbReference type="Gene3D" id="3.30.200.20">
    <property type="entry name" value="Phosphorylase Kinase, domain 1"/>
    <property type="match status" value="1"/>
</dbReference>
<dbReference type="PANTHER" id="PTHR24350">
    <property type="entry name" value="SERINE/THREONINE-PROTEIN KINASE IAL-RELATED"/>
    <property type="match status" value="1"/>
</dbReference>
<evidence type="ECO:0000313" key="11">
    <source>
        <dbReference type="Proteomes" id="UP001162483"/>
    </source>
</evidence>
<evidence type="ECO:0000256" key="8">
    <source>
        <dbReference type="ARBA" id="ARBA00048679"/>
    </source>
</evidence>
<evidence type="ECO:0000313" key="10">
    <source>
        <dbReference type="EMBL" id="CAI9572255.1"/>
    </source>
</evidence>
<keyword evidence="3" id="KW-0808">Transferase</keyword>
<sequence length="176" mass="19275">MEPCTAKKSHPVVPGPNAKSFPSVADGPKRIPMTQPQQQRQISQVKPPATALGAKRVPYSSNVPQRVLSQKPLVTNQKQVPPPAANQAQPKPLPQVQPASRTQPTDENKDPYSTTAPPAEKKVAAEPSQPASSTTKEEGKKKQWCLEDFEIGRPLGKGKFGNVYLAREKQSKFIWH</sequence>
<evidence type="ECO:0000256" key="4">
    <source>
        <dbReference type="ARBA" id="ARBA00022741"/>
    </source>
</evidence>
<keyword evidence="11" id="KW-1185">Reference proteome</keyword>
<evidence type="ECO:0000256" key="3">
    <source>
        <dbReference type="ARBA" id="ARBA00022679"/>
    </source>
</evidence>
<keyword evidence="4" id="KW-0547">Nucleotide-binding</keyword>
<evidence type="ECO:0000256" key="9">
    <source>
        <dbReference type="SAM" id="MobiDB-lite"/>
    </source>
</evidence>
<comment type="caution">
    <text evidence="10">The sequence shown here is derived from an EMBL/GenBank/DDBJ whole genome shotgun (WGS) entry which is preliminary data.</text>
</comment>
<proteinExistence type="predicted"/>
<name>A0ABN9DI17_9NEOB</name>
<feature type="compositionally biased region" description="Basic and acidic residues" evidence="9">
    <location>
        <begin position="135"/>
        <end position="144"/>
    </location>
</feature>
<dbReference type="InterPro" id="IPR030616">
    <property type="entry name" value="Aur-like"/>
</dbReference>
<evidence type="ECO:0000256" key="1">
    <source>
        <dbReference type="ARBA" id="ARBA00012513"/>
    </source>
</evidence>
<dbReference type="EMBL" id="CATNWA010014480">
    <property type="protein sequence ID" value="CAI9572255.1"/>
    <property type="molecule type" value="Genomic_DNA"/>
</dbReference>
<reference evidence="10" key="1">
    <citation type="submission" date="2023-05" db="EMBL/GenBank/DDBJ databases">
        <authorList>
            <person name="Stuckert A."/>
        </authorList>
    </citation>
    <scope>NUCLEOTIDE SEQUENCE</scope>
</reference>
<evidence type="ECO:0000256" key="5">
    <source>
        <dbReference type="ARBA" id="ARBA00022777"/>
    </source>
</evidence>
<keyword evidence="6" id="KW-0067">ATP-binding</keyword>